<dbReference type="EMBL" id="FRDL01000007">
    <property type="protein sequence ID" value="SHN70689.1"/>
    <property type="molecule type" value="Genomic_DNA"/>
</dbReference>
<keyword evidence="2" id="KW-1185">Reference proteome</keyword>
<name>A0A1M7TIV1_9RHOB</name>
<proteinExistence type="predicted"/>
<dbReference type="RefSeq" id="WP_072747643.1">
    <property type="nucleotide sequence ID" value="NZ_FOHL01000007.1"/>
</dbReference>
<dbReference type="Proteomes" id="UP000184066">
    <property type="component" value="Unassembled WGS sequence"/>
</dbReference>
<accession>A0A1M7TIV1</accession>
<evidence type="ECO:0000313" key="1">
    <source>
        <dbReference type="EMBL" id="SHN70689.1"/>
    </source>
</evidence>
<protein>
    <submittedName>
        <fullName evidence="1">Uncharacterized protein</fullName>
    </submittedName>
</protein>
<sequence length="244" mass="27232">MSDQLIDLNVFSNVASPDPAHNLAHHAIRSAFETFGPHLRPRLFVDPNPNPEGFDAWIARTREALSRLGLPAPEVARTCGLSDGFRQAIESARSSHAIMLEHDFVFIRRRIRHGLPELTAGMEAARITHLRFNKRWNRPVGYDYFMRELTDAPFPCCRVSGRSNNPQIIEIDFYRRRVLPVLDPAARKAAGLEGNICDFVGGGHVYGPLGHLATVAHLDGRRRRLKDGLARGLHLLRARAAGGV</sequence>
<evidence type="ECO:0000313" key="2">
    <source>
        <dbReference type="Proteomes" id="UP000184066"/>
    </source>
</evidence>
<gene>
    <name evidence="1" type="ORF">SAMN05216200_1072</name>
</gene>
<organism evidence="1 2">
    <name type="scientific">Oceanicella actignis</name>
    <dbReference type="NCBI Taxonomy" id="1189325"/>
    <lineage>
        <taxon>Bacteria</taxon>
        <taxon>Pseudomonadati</taxon>
        <taxon>Pseudomonadota</taxon>
        <taxon>Alphaproteobacteria</taxon>
        <taxon>Rhodobacterales</taxon>
        <taxon>Paracoccaceae</taxon>
        <taxon>Oceanicella</taxon>
    </lineage>
</organism>
<dbReference type="OrthoDB" id="7956214at2"/>
<reference evidence="1 2" key="1">
    <citation type="submission" date="2016-12" db="EMBL/GenBank/DDBJ databases">
        <authorList>
            <person name="Song W.-J."/>
            <person name="Kurnit D.M."/>
        </authorList>
    </citation>
    <scope>NUCLEOTIDE SEQUENCE [LARGE SCALE GENOMIC DNA]</scope>
    <source>
        <strain evidence="1 2">CGMCC 1.10808</strain>
    </source>
</reference>
<dbReference type="AlphaFoldDB" id="A0A1M7TIV1"/>